<evidence type="ECO:0000313" key="3">
    <source>
        <dbReference type="EMBL" id="PSS33405.1"/>
    </source>
</evidence>
<dbReference type="GO" id="GO:0005524">
    <property type="term" value="F:ATP binding"/>
    <property type="evidence" value="ECO:0007669"/>
    <property type="project" value="InterPro"/>
</dbReference>
<organism evidence="3 4">
    <name type="scientific">Actinidia chinensis var. chinensis</name>
    <name type="common">Chinese soft-hair kiwi</name>
    <dbReference type="NCBI Taxonomy" id="1590841"/>
    <lineage>
        <taxon>Eukaryota</taxon>
        <taxon>Viridiplantae</taxon>
        <taxon>Streptophyta</taxon>
        <taxon>Embryophyta</taxon>
        <taxon>Tracheophyta</taxon>
        <taxon>Spermatophyta</taxon>
        <taxon>Magnoliopsida</taxon>
        <taxon>eudicotyledons</taxon>
        <taxon>Gunneridae</taxon>
        <taxon>Pentapetalae</taxon>
        <taxon>asterids</taxon>
        <taxon>Ericales</taxon>
        <taxon>Actinidiaceae</taxon>
        <taxon>Actinidia</taxon>
    </lineage>
</organism>
<dbReference type="Proteomes" id="UP000241394">
    <property type="component" value="Chromosome LG3"/>
</dbReference>
<dbReference type="InterPro" id="IPR008271">
    <property type="entry name" value="Ser/Thr_kinase_AS"/>
</dbReference>
<sequence>MDEPISYTQIWHDTRYRKLITMIYIFVLNNTVKFSVSQPSGTDCVLNFQILSSTNNSSCERGEWGDFLNNNCCGGAFGDYLYALGKRANQTGKIFLDKKEQRNCLTAEGKIGEGSHVLGCGIEKLTRGGGGCSDFAVDDVNSRLGNELRSLEESCKFQGPDEEGNQLCTSCVRAWKDIRGTHSNENGEVEDGKSDICRFAVLVTLTSSRIEDQMWIRKVYKCLGEQDSDRGIQEGRSYRNSKIISGKHVIIGSVVGIAVVGILIASILLKKRHKSNVTTKKDGSKSVLPKKSAYLKLSVKEVYAATNNLNASNFIGEGTAGKVYKGILSNKQHVAVKHIINDGHAETFLREVRSLSHVRHPNLVALLGYCENEDEFFLVYELCPNGNLSEWLFGRDKVLTWIQRLEIAISSARGLWFLHTYPEGCIVHRDIKPTNILLGRNFAAKLSDFGLSKVIGLGESYVSSEVRGTFGYVDPEYQSNGQVNASGDVYSFGIVLLQIISGKKVINMNVKTPMPLNKMAKFVNKGSSIVKFADPKLVGEYSSQAFDLTFNLALSCTSLKQQRPSMEQVVLTLEEALHLSTMAKASTPTRPELTSTP</sequence>
<dbReference type="GO" id="GO:0016020">
    <property type="term" value="C:membrane"/>
    <property type="evidence" value="ECO:0007669"/>
    <property type="project" value="TreeGrafter"/>
</dbReference>
<feature type="domain" description="Protein kinase" evidence="2">
    <location>
        <begin position="309"/>
        <end position="577"/>
    </location>
</feature>
<dbReference type="Gramene" id="PSS33405">
    <property type="protein sequence ID" value="PSS33405"/>
    <property type="gene ID" value="CEY00_Acc03793"/>
</dbReference>
<keyword evidence="3" id="KW-0808">Transferase</keyword>
<dbReference type="GO" id="GO:0004672">
    <property type="term" value="F:protein kinase activity"/>
    <property type="evidence" value="ECO:0007669"/>
    <property type="project" value="InterPro"/>
</dbReference>
<dbReference type="Pfam" id="PF19160">
    <property type="entry name" value="SPARK"/>
    <property type="match status" value="1"/>
</dbReference>
<comment type="caution">
    <text evidence="3">The sequence shown here is derived from an EMBL/GenBank/DDBJ whole genome shotgun (WGS) entry which is preliminary data.</text>
</comment>
<dbReference type="OMA" id="DECFLIY"/>
<dbReference type="PROSITE" id="PS00108">
    <property type="entry name" value="PROTEIN_KINASE_ST"/>
    <property type="match status" value="1"/>
</dbReference>
<evidence type="ECO:0000259" key="2">
    <source>
        <dbReference type="PROSITE" id="PS50011"/>
    </source>
</evidence>
<dbReference type="SUPFAM" id="SSF56112">
    <property type="entry name" value="Protein kinase-like (PK-like)"/>
    <property type="match status" value="1"/>
</dbReference>
<evidence type="ECO:0000256" key="1">
    <source>
        <dbReference type="SAM" id="Phobius"/>
    </source>
</evidence>
<dbReference type="InterPro" id="IPR051564">
    <property type="entry name" value="LRR_receptor-like_kinase"/>
</dbReference>
<dbReference type="Pfam" id="PF00069">
    <property type="entry name" value="Pkinase"/>
    <property type="match status" value="1"/>
</dbReference>
<proteinExistence type="predicted"/>
<name>A0A2R6RTS4_ACTCC</name>
<keyword evidence="3" id="KW-0418">Kinase</keyword>
<dbReference type="InterPro" id="IPR011009">
    <property type="entry name" value="Kinase-like_dom_sf"/>
</dbReference>
<dbReference type="PANTHER" id="PTHR48055:SF26">
    <property type="entry name" value="TRANSFERASE, PROTEIN KINASE RLK-PELLE-URK-2 FAMILY"/>
    <property type="match status" value="1"/>
</dbReference>
<keyword evidence="1" id="KW-1133">Transmembrane helix</keyword>
<dbReference type="OrthoDB" id="4062651at2759"/>
<keyword evidence="1" id="KW-0812">Transmembrane</keyword>
<dbReference type="InParanoid" id="A0A2R6RTS4"/>
<feature type="transmembrane region" description="Helical" evidence="1">
    <location>
        <begin position="249"/>
        <end position="269"/>
    </location>
</feature>
<dbReference type="Gene3D" id="1.10.510.10">
    <property type="entry name" value="Transferase(Phosphotransferase) domain 1"/>
    <property type="match status" value="1"/>
</dbReference>
<accession>A0A2R6RTS4</accession>
<keyword evidence="3" id="KW-0675">Receptor</keyword>
<dbReference type="Gene3D" id="3.30.200.20">
    <property type="entry name" value="Phosphorylase Kinase, domain 1"/>
    <property type="match status" value="1"/>
</dbReference>
<dbReference type="SMART" id="SM00220">
    <property type="entry name" value="S_TKc"/>
    <property type="match status" value="1"/>
</dbReference>
<dbReference type="PANTHER" id="PTHR48055">
    <property type="entry name" value="LEUCINE-RICH REPEAT RECEPTOR PROTEIN KINASE EMS1"/>
    <property type="match status" value="1"/>
</dbReference>
<dbReference type="FunFam" id="3.30.200.20:FF:000608">
    <property type="entry name" value="Serine/threonine kinase protein"/>
    <property type="match status" value="1"/>
</dbReference>
<dbReference type="EMBL" id="NKQK01000003">
    <property type="protein sequence ID" value="PSS33405.1"/>
    <property type="molecule type" value="Genomic_DNA"/>
</dbReference>
<dbReference type="AlphaFoldDB" id="A0A2R6RTS4"/>
<dbReference type="InterPro" id="IPR043891">
    <property type="entry name" value="SPARK"/>
</dbReference>
<dbReference type="STRING" id="1590841.A0A2R6RTS4"/>
<dbReference type="FunFam" id="1.10.510.10:FF:000530">
    <property type="entry name" value="probable receptor-like protein kinase At5g59700"/>
    <property type="match status" value="1"/>
</dbReference>
<dbReference type="InterPro" id="IPR000719">
    <property type="entry name" value="Prot_kinase_dom"/>
</dbReference>
<keyword evidence="1" id="KW-0472">Membrane</keyword>
<gene>
    <name evidence="3" type="ORF">CEY00_Acc03793</name>
</gene>
<dbReference type="PROSITE" id="PS50011">
    <property type="entry name" value="PROTEIN_KINASE_DOM"/>
    <property type="match status" value="1"/>
</dbReference>
<protein>
    <submittedName>
        <fullName evidence="3">Receptor-like protein kinase</fullName>
    </submittedName>
</protein>
<reference evidence="3 4" key="1">
    <citation type="submission" date="2017-07" db="EMBL/GenBank/DDBJ databases">
        <title>An improved, manually edited Actinidia chinensis var. chinensis (kiwifruit) genome highlights the challenges associated with draft genomes and gene prediction in plants.</title>
        <authorList>
            <person name="Pilkington S."/>
            <person name="Crowhurst R."/>
            <person name="Hilario E."/>
            <person name="Nardozza S."/>
            <person name="Fraser L."/>
            <person name="Peng Y."/>
            <person name="Gunaseelan K."/>
            <person name="Simpson R."/>
            <person name="Tahir J."/>
            <person name="Deroles S."/>
            <person name="Templeton K."/>
            <person name="Luo Z."/>
            <person name="Davy M."/>
            <person name="Cheng C."/>
            <person name="Mcneilage M."/>
            <person name="Scaglione D."/>
            <person name="Liu Y."/>
            <person name="Zhang Q."/>
            <person name="Datson P."/>
            <person name="De Silva N."/>
            <person name="Gardiner S."/>
            <person name="Bassett H."/>
            <person name="Chagne D."/>
            <person name="Mccallum J."/>
            <person name="Dzierzon H."/>
            <person name="Deng C."/>
            <person name="Wang Y.-Y."/>
            <person name="Barron N."/>
            <person name="Manako K."/>
            <person name="Bowen J."/>
            <person name="Foster T."/>
            <person name="Erridge Z."/>
            <person name="Tiffin H."/>
            <person name="Waite C."/>
            <person name="Davies K."/>
            <person name="Grierson E."/>
            <person name="Laing W."/>
            <person name="Kirk R."/>
            <person name="Chen X."/>
            <person name="Wood M."/>
            <person name="Montefiori M."/>
            <person name="Brummell D."/>
            <person name="Schwinn K."/>
            <person name="Catanach A."/>
            <person name="Fullerton C."/>
            <person name="Li D."/>
            <person name="Meiyalaghan S."/>
            <person name="Nieuwenhuizen N."/>
            <person name="Read N."/>
            <person name="Prakash R."/>
            <person name="Hunter D."/>
            <person name="Zhang H."/>
            <person name="Mckenzie M."/>
            <person name="Knabel M."/>
            <person name="Harris A."/>
            <person name="Allan A."/>
            <person name="Chen A."/>
            <person name="Janssen B."/>
            <person name="Plunkett B."/>
            <person name="Dwamena C."/>
            <person name="Voogd C."/>
            <person name="Leif D."/>
            <person name="Lafferty D."/>
            <person name="Souleyre E."/>
            <person name="Varkonyi-Gasic E."/>
            <person name="Gambi F."/>
            <person name="Hanley J."/>
            <person name="Yao J.-L."/>
            <person name="Cheung J."/>
            <person name="David K."/>
            <person name="Warren B."/>
            <person name="Marsh K."/>
            <person name="Snowden K."/>
            <person name="Lin-Wang K."/>
            <person name="Brian L."/>
            <person name="Martinez-Sanchez M."/>
            <person name="Wang M."/>
            <person name="Ileperuma N."/>
            <person name="Macnee N."/>
            <person name="Campin R."/>
            <person name="Mcatee P."/>
            <person name="Drummond R."/>
            <person name="Espley R."/>
            <person name="Ireland H."/>
            <person name="Wu R."/>
            <person name="Atkinson R."/>
            <person name="Karunairetnam S."/>
            <person name="Bulley S."/>
            <person name="Chunkath S."/>
            <person name="Hanley Z."/>
            <person name="Storey R."/>
            <person name="Thrimawithana A."/>
            <person name="Thomson S."/>
            <person name="David C."/>
            <person name="Testolin R."/>
        </authorList>
    </citation>
    <scope>NUCLEOTIDE SEQUENCE [LARGE SCALE GENOMIC DNA]</scope>
    <source>
        <strain evidence="4">cv. Red5</strain>
        <tissue evidence="3">Young leaf</tissue>
    </source>
</reference>
<reference evidence="4" key="2">
    <citation type="journal article" date="2018" name="BMC Genomics">
        <title>A manually annotated Actinidia chinensis var. chinensis (kiwifruit) genome highlights the challenges associated with draft genomes and gene prediction in plants.</title>
        <authorList>
            <person name="Pilkington S.M."/>
            <person name="Crowhurst R."/>
            <person name="Hilario E."/>
            <person name="Nardozza S."/>
            <person name="Fraser L."/>
            <person name="Peng Y."/>
            <person name="Gunaseelan K."/>
            <person name="Simpson R."/>
            <person name="Tahir J."/>
            <person name="Deroles S.C."/>
            <person name="Templeton K."/>
            <person name="Luo Z."/>
            <person name="Davy M."/>
            <person name="Cheng C."/>
            <person name="McNeilage M."/>
            <person name="Scaglione D."/>
            <person name="Liu Y."/>
            <person name="Zhang Q."/>
            <person name="Datson P."/>
            <person name="De Silva N."/>
            <person name="Gardiner S.E."/>
            <person name="Bassett H."/>
            <person name="Chagne D."/>
            <person name="McCallum J."/>
            <person name="Dzierzon H."/>
            <person name="Deng C."/>
            <person name="Wang Y.Y."/>
            <person name="Barron L."/>
            <person name="Manako K."/>
            <person name="Bowen J."/>
            <person name="Foster T.M."/>
            <person name="Erridge Z.A."/>
            <person name="Tiffin H."/>
            <person name="Waite C.N."/>
            <person name="Davies K.M."/>
            <person name="Grierson E.P."/>
            <person name="Laing W.A."/>
            <person name="Kirk R."/>
            <person name="Chen X."/>
            <person name="Wood M."/>
            <person name="Montefiori M."/>
            <person name="Brummell D.A."/>
            <person name="Schwinn K.E."/>
            <person name="Catanach A."/>
            <person name="Fullerton C."/>
            <person name="Li D."/>
            <person name="Meiyalaghan S."/>
            <person name="Nieuwenhuizen N."/>
            <person name="Read N."/>
            <person name="Prakash R."/>
            <person name="Hunter D."/>
            <person name="Zhang H."/>
            <person name="McKenzie M."/>
            <person name="Knabel M."/>
            <person name="Harris A."/>
            <person name="Allan A.C."/>
            <person name="Gleave A."/>
            <person name="Chen A."/>
            <person name="Janssen B.J."/>
            <person name="Plunkett B."/>
            <person name="Ampomah-Dwamena C."/>
            <person name="Voogd C."/>
            <person name="Leif D."/>
            <person name="Lafferty D."/>
            <person name="Souleyre E.J.F."/>
            <person name="Varkonyi-Gasic E."/>
            <person name="Gambi F."/>
            <person name="Hanley J."/>
            <person name="Yao J.L."/>
            <person name="Cheung J."/>
            <person name="David K.M."/>
            <person name="Warren B."/>
            <person name="Marsh K."/>
            <person name="Snowden K.C."/>
            <person name="Lin-Wang K."/>
            <person name="Brian L."/>
            <person name="Martinez-Sanchez M."/>
            <person name="Wang M."/>
            <person name="Ileperuma N."/>
            <person name="Macnee N."/>
            <person name="Campin R."/>
            <person name="McAtee P."/>
            <person name="Drummond R.S.M."/>
            <person name="Espley R.V."/>
            <person name="Ireland H.S."/>
            <person name="Wu R."/>
            <person name="Atkinson R.G."/>
            <person name="Karunairetnam S."/>
            <person name="Bulley S."/>
            <person name="Chunkath S."/>
            <person name="Hanley Z."/>
            <person name="Storey R."/>
            <person name="Thrimawithana A.H."/>
            <person name="Thomson S."/>
            <person name="David C."/>
            <person name="Testolin R."/>
            <person name="Huang H."/>
            <person name="Hellens R.P."/>
            <person name="Schaffer R.J."/>
        </authorList>
    </citation>
    <scope>NUCLEOTIDE SEQUENCE [LARGE SCALE GENOMIC DNA]</scope>
    <source>
        <strain evidence="4">cv. Red5</strain>
    </source>
</reference>
<evidence type="ECO:0000313" key="4">
    <source>
        <dbReference type="Proteomes" id="UP000241394"/>
    </source>
</evidence>
<keyword evidence="4" id="KW-1185">Reference proteome</keyword>